<dbReference type="Proteomes" id="UP001341840">
    <property type="component" value="Unassembled WGS sequence"/>
</dbReference>
<evidence type="ECO:0000313" key="3">
    <source>
        <dbReference type="Proteomes" id="UP001341840"/>
    </source>
</evidence>
<keyword evidence="3" id="KW-1185">Reference proteome</keyword>
<evidence type="ECO:0000256" key="1">
    <source>
        <dbReference type="SAM" id="MobiDB-lite"/>
    </source>
</evidence>
<sequence>MDHITAQYHRHTLLFDPHHNASLSHISSPSSMMPRQSSPTSPTCEKSSAVRKLRGGALRGSVCSDKEEHFSFHKNLPCSSDLQGTAGVDLQGHSDAQVR</sequence>
<reference evidence="2 3" key="1">
    <citation type="journal article" date="2023" name="Plants (Basel)">
        <title>Bridging the Gap: Combining Genomics and Transcriptomics Approaches to Understand Stylosanthes scabra, an Orphan Legume from the Brazilian Caatinga.</title>
        <authorList>
            <person name="Ferreira-Neto J.R.C."/>
            <person name="da Silva M.D."/>
            <person name="Binneck E."/>
            <person name="de Melo N.F."/>
            <person name="da Silva R.H."/>
            <person name="de Melo A.L.T.M."/>
            <person name="Pandolfi V."/>
            <person name="Bustamante F.O."/>
            <person name="Brasileiro-Vidal A.C."/>
            <person name="Benko-Iseppon A.M."/>
        </authorList>
    </citation>
    <scope>NUCLEOTIDE SEQUENCE [LARGE SCALE GENOMIC DNA]</scope>
    <source>
        <tissue evidence="2">Leaves</tissue>
    </source>
</reference>
<gene>
    <name evidence="2" type="ORF">PIB30_051301</name>
</gene>
<feature type="compositionally biased region" description="Low complexity" evidence="1">
    <location>
        <begin position="22"/>
        <end position="43"/>
    </location>
</feature>
<name>A0ABU6ZGP7_9FABA</name>
<dbReference type="EMBL" id="JASCZI010272222">
    <property type="protein sequence ID" value="MED6221120.1"/>
    <property type="molecule type" value="Genomic_DNA"/>
</dbReference>
<organism evidence="2 3">
    <name type="scientific">Stylosanthes scabra</name>
    <dbReference type="NCBI Taxonomy" id="79078"/>
    <lineage>
        <taxon>Eukaryota</taxon>
        <taxon>Viridiplantae</taxon>
        <taxon>Streptophyta</taxon>
        <taxon>Embryophyta</taxon>
        <taxon>Tracheophyta</taxon>
        <taxon>Spermatophyta</taxon>
        <taxon>Magnoliopsida</taxon>
        <taxon>eudicotyledons</taxon>
        <taxon>Gunneridae</taxon>
        <taxon>Pentapetalae</taxon>
        <taxon>rosids</taxon>
        <taxon>fabids</taxon>
        <taxon>Fabales</taxon>
        <taxon>Fabaceae</taxon>
        <taxon>Papilionoideae</taxon>
        <taxon>50 kb inversion clade</taxon>
        <taxon>dalbergioids sensu lato</taxon>
        <taxon>Dalbergieae</taxon>
        <taxon>Pterocarpus clade</taxon>
        <taxon>Stylosanthes</taxon>
    </lineage>
</organism>
<feature type="region of interest" description="Disordered" evidence="1">
    <location>
        <begin position="76"/>
        <end position="99"/>
    </location>
</feature>
<protein>
    <submittedName>
        <fullName evidence="2">Uncharacterized protein</fullName>
    </submittedName>
</protein>
<evidence type="ECO:0000313" key="2">
    <source>
        <dbReference type="EMBL" id="MED6221120.1"/>
    </source>
</evidence>
<feature type="region of interest" description="Disordered" evidence="1">
    <location>
        <begin position="20"/>
        <end position="51"/>
    </location>
</feature>
<accession>A0ABU6ZGP7</accession>
<proteinExistence type="predicted"/>
<comment type="caution">
    <text evidence="2">The sequence shown here is derived from an EMBL/GenBank/DDBJ whole genome shotgun (WGS) entry which is preliminary data.</text>
</comment>